<sequence>MDSKFVVVAFAILTALTCPGFICWGDNSFEGKLIKCFLAGHPNWESLGSCLPNPLYRSVADGQRHTSVPEKQTLSTGFRHGSRSCEFDGGKQRALQNHSSNGGALKIRRSFTIYNGIRRSNDIRKLEKDIKLEEFGKGK</sequence>
<reference evidence="3" key="2">
    <citation type="submission" date="2016-06" db="UniProtKB">
        <authorList>
            <consortium name="WormBaseParasite"/>
        </authorList>
    </citation>
    <scope>IDENTIFICATION</scope>
</reference>
<name>A0A183BIE6_GLOPA</name>
<evidence type="ECO:0000256" key="1">
    <source>
        <dbReference type="SAM" id="SignalP"/>
    </source>
</evidence>
<feature type="signal peptide" evidence="1">
    <location>
        <begin position="1"/>
        <end position="19"/>
    </location>
</feature>
<organism evidence="2 3">
    <name type="scientific">Globodera pallida</name>
    <name type="common">Potato cyst nematode worm</name>
    <name type="synonym">Heterodera pallida</name>
    <dbReference type="NCBI Taxonomy" id="36090"/>
    <lineage>
        <taxon>Eukaryota</taxon>
        <taxon>Metazoa</taxon>
        <taxon>Ecdysozoa</taxon>
        <taxon>Nematoda</taxon>
        <taxon>Chromadorea</taxon>
        <taxon>Rhabditida</taxon>
        <taxon>Tylenchina</taxon>
        <taxon>Tylenchomorpha</taxon>
        <taxon>Tylenchoidea</taxon>
        <taxon>Heteroderidae</taxon>
        <taxon>Heteroderinae</taxon>
        <taxon>Globodera</taxon>
    </lineage>
</organism>
<proteinExistence type="predicted"/>
<dbReference type="WBParaSite" id="GPLIN_000037500">
    <property type="protein sequence ID" value="GPLIN_000037500"/>
    <property type="gene ID" value="GPLIN_000037500"/>
</dbReference>
<reference evidence="2" key="1">
    <citation type="submission" date="2014-05" db="EMBL/GenBank/DDBJ databases">
        <title>The genome and life-stage specific transcriptomes of Globodera pallida elucidate key aspects of plant parasitism by a cyst nematode.</title>
        <authorList>
            <person name="Cotton J.A."/>
            <person name="Lilley C.J."/>
            <person name="Jones L.M."/>
            <person name="Kikuchi T."/>
            <person name="Reid A.J."/>
            <person name="Thorpe P."/>
            <person name="Tsai I.J."/>
            <person name="Beasley H."/>
            <person name="Blok V."/>
            <person name="Cock P.J.A."/>
            <person name="Van den Akker S.E."/>
            <person name="Holroyd N."/>
            <person name="Hunt M."/>
            <person name="Mantelin S."/>
            <person name="Naghra H."/>
            <person name="Pain A."/>
            <person name="Palomares-Rius J.E."/>
            <person name="Zarowiecki M."/>
            <person name="Berriman M."/>
            <person name="Jones J.T."/>
            <person name="Urwin P.E."/>
        </authorList>
    </citation>
    <scope>NUCLEOTIDE SEQUENCE [LARGE SCALE GENOMIC DNA]</scope>
    <source>
        <strain evidence="2">Lindley</strain>
    </source>
</reference>
<dbReference type="Proteomes" id="UP000050741">
    <property type="component" value="Unassembled WGS sequence"/>
</dbReference>
<keyword evidence="1" id="KW-0732">Signal</keyword>
<accession>A0A183BIE6</accession>
<keyword evidence="2" id="KW-1185">Reference proteome</keyword>
<evidence type="ECO:0000313" key="2">
    <source>
        <dbReference type="Proteomes" id="UP000050741"/>
    </source>
</evidence>
<protein>
    <submittedName>
        <fullName evidence="3">Secreted protein</fullName>
    </submittedName>
</protein>
<dbReference type="AlphaFoldDB" id="A0A183BIE6"/>
<feature type="chain" id="PRO_5008146198" evidence="1">
    <location>
        <begin position="20"/>
        <end position="139"/>
    </location>
</feature>
<evidence type="ECO:0000313" key="3">
    <source>
        <dbReference type="WBParaSite" id="GPLIN_000037500"/>
    </source>
</evidence>